<evidence type="ECO:0000313" key="1">
    <source>
        <dbReference type="EMBL" id="AHY24997.1"/>
    </source>
</evidence>
<organism evidence="1 2">
    <name type="scientific">Pectobacterium bacteriophage PM2</name>
    <dbReference type="NCBI Taxonomy" id="1429794"/>
    <lineage>
        <taxon>Viruses</taxon>
        <taxon>Duplodnaviria</taxon>
        <taxon>Heunggongvirae</taxon>
        <taxon>Uroviricota</taxon>
        <taxon>Caudoviricetes</taxon>
        <taxon>Pantevenvirales</taxon>
        <taxon>Straboviridae</taxon>
        <taxon>Tevenvirinae</taxon>
        <taxon>Mosugukvirus</taxon>
        <taxon>Mosugukvirus pm2</taxon>
    </lineage>
</organism>
<dbReference type="EMBL" id="KF835987">
    <property type="protein sequence ID" value="AHY24997.1"/>
    <property type="molecule type" value="Genomic_DNA"/>
</dbReference>
<name>A0A0A0Q3B1_9CAUD</name>
<protein>
    <submittedName>
        <fullName evidence="1">Uncharacterized protein</fullName>
    </submittedName>
</protein>
<gene>
    <name evidence="1" type="ORF">PM2_035</name>
</gene>
<dbReference type="RefSeq" id="YP_009211456.1">
    <property type="nucleotide sequence ID" value="NC_028940.1"/>
</dbReference>
<dbReference type="GeneID" id="26637928"/>
<dbReference type="Proteomes" id="UP000030739">
    <property type="component" value="Segment"/>
</dbReference>
<reference evidence="1 2" key="1">
    <citation type="journal article" date="2015" name="Plant Pathol. J.">
        <title>Isolation and Genomic Characterization of the T4-Like Bacteriophage PM2 Infecting Pectobacterium carotovorum subsp. carotovorum.</title>
        <authorList>
            <person name="Lim J.A."/>
            <person name="Lee D.H."/>
            <person name="Heu S."/>
        </authorList>
    </citation>
    <scope>NUCLEOTIDE SEQUENCE [LARGE SCALE GENOMIC DNA]</scope>
</reference>
<dbReference type="KEGG" id="vg:26637928"/>
<sequence length="115" mass="12453">MKTKIIAMIIAVSTFVSTTAIANPIIVAADHALKVKEKQLALQMEKGWNSPECIFSAEAGEPELREFAMETLLPGADKNQAILIESLDFKDTLIATQMVVCEGKTAKEALTFVGL</sequence>
<evidence type="ECO:0000313" key="2">
    <source>
        <dbReference type="Proteomes" id="UP000030739"/>
    </source>
</evidence>
<keyword evidence="2" id="KW-1185">Reference proteome</keyword>
<dbReference type="OrthoDB" id="38290at10239"/>
<proteinExistence type="predicted"/>
<accession>A0A0A0Q3B1</accession>